<gene>
    <name evidence="4" type="ORF">BEMITA_LOCUS10303</name>
</gene>
<dbReference type="HAMAP" id="MF_03054">
    <property type="entry name" value="CTU2"/>
    <property type="match status" value="1"/>
</dbReference>
<dbReference type="GO" id="GO:0000049">
    <property type="term" value="F:tRNA binding"/>
    <property type="evidence" value="ECO:0007669"/>
    <property type="project" value="InterPro"/>
</dbReference>
<dbReference type="EMBL" id="OU963867">
    <property type="protein sequence ID" value="CAH0391708.1"/>
    <property type="molecule type" value="Genomic_DNA"/>
</dbReference>
<dbReference type="PANTHER" id="PTHR20882:SF14">
    <property type="entry name" value="CYTOPLASMIC TRNA 2-THIOLATION PROTEIN 2"/>
    <property type="match status" value="1"/>
</dbReference>
<dbReference type="Pfam" id="PF10288">
    <property type="entry name" value="CTU2"/>
    <property type="match status" value="1"/>
</dbReference>
<keyword evidence="2 3" id="KW-0819">tRNA processing</keyword>
<reference evidence="4" key="1">
    <citation type="submission" date="2021-12" db="EMBL/GenBank/DDBJ databases">
        <authorList>
            <person name="King R."/>
        </authorList>
    </citation>
    <scope>NUCLEOTIDE SEQUENCE</scope>
</reference>
<dbReference type="GO" id="GO:0016783">
    <property type="term" value="F:sulfurtransferase activity"/>
    <property type="evidence" value="ECO:0007669"/>
    <property type="project" value="TreeGrafter"/>
</dbReference>
<evidence type="ECO:0000256" key="3">
    <source>
        <dbReference type="HAMAP-Rule" id="MF_03054"/>
    </source>
</evidence>
<dbReference type="GO" id="GO:0002143">
    <property type="term" value="P:tRNA wobble position uridine thiolation"/>
    <property type="evidence" value="ECO:0007669"/>
    <property type="project" value="TreeGrafter"/>
</dbReference>
<evidence type="ECO:0000256" key="2">
    <source>
        <dbReference type="ARBA" id="ARBA00022694"/>
    </source>
</evidence>
<name>A0A9P0AH33_BEMTA</name>
<comment type="subcellular location">
    <subcellularLocation>
        <location evidence="3">Cytoplasm</location>
    </subcellularLocation>
</comment>
<evidence type="ECO:0000313" key="4">
    <source>
        <dbReference type="EMBL" id="CAH0391708.1"/>
    </source>
</evidence>
<proteinExistence type="inferred from homology"/>
<dbReference type="GO" id="GO:0016779">
    <property type="term" value="F:nucleotidyltransferase activity"/>
    <property type="evidence" value="ECO:0007669"/>
    <property type="project" value="UniProtKB-UniRule"/>
</dbReference>
<dbReference type="InterPro" id="IPR019407">
    <property type="entry name" value="CTU2"/>
</dbReference>
<comment type="pathway">
    <text evidence="3">tRNA modification; 5-methoxycarbonylmethyl-2-thiouridine-tRNA biosynthesis.</text>
</comment>
<accession>A0A9P0AH33</accession>
<dbReference type="GO" id="GO:0005829">
    <property type="term" value="C:cytosol"/>
    <property type="evidence" value="ECO:0007669"/>
    <property type="project" value="TreeGrafter"/>
</dbReference>
<dbReference type="OrthoDB" id="25129at2759"/>
<dbReference type="AlphaFoldDB" id="A0A9P0AH33"/>
<keyword evidence="1 3" id="KW-0963">Cytoplasm</keyword>
<dbReference type="GO" id="GO:0032447">
    <property type="term" value="P:protein urmylation"/>
    <property type="evidence" value="ECO:0007669"/>
    <property type="project" value="UniProtKB-UniRule"/>
</dbReference>
<evidence type="ECO:0000313" key="5">
    <source>
        <dbReference type="Proteomes" id="UP001152759"/>
    </source>
</evidence>
<comment type="function">
    <text evidence="3">Plays a central role in 2-thiolation of mcm(5)S(2)U at tRNA wobble positions of tRNA(Lys), tRNA(Glu) and tRNA(Gln). May act by forming a heterodimer with NCS6/CTU1 that ligates sulfur from thiocarboxylated URM1 onto the uridine of tRNAs at wobble position.</text>
</comment>
<dbReference type="PANTHER" id="PTHR20882">
    <property type="entry name" value="CYTOPLASMIC TRNA 2-THIOLATION PROTEIN 2"/>
    <property type="match status" value="1"/>
</dbReference>
<dbReference type="Proteomes" id="UP001152759">
    <property type="component" value="Chromosome 6"/>
</dbReference>
<protein>
    <recommendedName>
        <fullName evidence="3">Cytoplasmic tRNA 2-thiolation protein 2</fullName>
    </recommendedName>
</protein>
<dbReference type="Gene3D" id="3.40.50.620">
    <property type="entry name" value="HUPs"/>
    <property type="match status" value="1"/>
</dbReference>
<sequence length="454" mass="50164">MCSVSDDLDCLSLTSSGSGTDKSLFHATCKKCRSEPAKVVVQLKEAFCKNCLLLYVNHRFRACLGKSKLIKPKEKILVAVSGSLASATLVDLIHCGLQDTTPKRLMFSPIIVFIDDGAALGLSNEQRLKIFQEMRIMLKNCGLSTFYVPLESVINFEHNDLKEIQSETTLSINECSVSKVRKIFEDLKSVTSKEDLLIKLRNNLLIQSALTLNCSKILTAETGTDLAVKLMSNIVIGRGAHLPLDVGFCDTRCTSVLLLRPLQDVSKKAVAFYVLMKGLKTVFIPAFSSIERKNCSLQKLTENFLVGLHCEFPSTMSTIFRTGEKLSLNPLSPNFGTSSCELCQGPLDIYATESSAYLATQISSAVSKYGKAAINSDGIHVMNHSSERAKNRILSSSCKNEANGTFFNPVCYGCQLILAESNNQIHLLQNSLRKHHNQILRDKMKEEIADFLIE</sequence>
<dbReference type="SUPFAM" id="SSF52402">
    <property type="entry name" value="Adenine nucleotide alpha hydrolases-like"/>
    <property type="match status" value="1"/>
</dbReference>
<organism evidence="4 5">
    <name type="scientific">Bemisia tabaci</name>
    <name type="common">Sweetpotato whitefly</name>
    <name type="synonym">Aleurodes tabaci</name>
    <dbReference type="NCBI Taxonomy" id="7038"/>
    <lineage>
        <taxon>Eukaryota</taxon>
        <taxon>Metazoa</taxon>
        <taxon>Ecdysozoa</taxon>
        <taxon>Arthropoda</taxon>
        <taxon>Hexapoda</taxon>
        <taxon>Insecta</taxon>
        <taxon>Pterygota</taxon>
        <taxon>Neoptera</taxon>
        <taxon>Paraneoptera</taxon>
        <taxon>Hemiptera</taxon>
        <taxon>Sternorrhyncha</taxon>
        <taxon>Aleyrodoidea</taxon>
        <taxon>Aleyrodidae</taxon>
        <taxon>Aleyrodinae</taxon>
        <taxon>Bemisia</taxon>
    </lineage>
</organism>
<evidence type="ECO:0000256" key="1">
    <source>
        <dbReference type="ARBA" id="ARBA00022490"/>
    </source>
</evidence>
<dbReference type="KEGG" id="btab:109042885"/>
<comment type="similarity">
    <text evidence="3">Belongs to the CTU2/NCS2 family.</text>
</comment>
<dbReference type="InterPro" id="IPR014729">
    <property type="entry name" value="Rossmann-like_a/b/a_fold"/>
</dbReference>
<keyword evidence="5" id="KW-1185">Reference proteome</keyword>